<dbReference type="Gene3D" id="2.30.29.120">
    <property type="match status" value="1"/>
</dbReference>
<dbReference type="Proteomes" id="UP000308730">
    <property type="component" value="Unassembled WGS sequence"/>
</dbReference>
<proteinExistence type="predicted"/>
<sequence length="529" mass="56481">MDPTYLGTIKSVLPQECTARIDSLDPSATSLLDTVLRLVSGGTCPPDAPASLRDQWSELHVKAMQSLDALKASSSTSVGKRRREEDEAEEPDAKKARSEDAEPETKAPAKVDEGHILYTLHAISVISPLRKKLDVSVHQASIRFTNPTTHATELSVPIAHLKRAFLLPTRGKAKPHWTVVIMSADRPASKASAEEPQIVFGLDALSSQSYQVTKYVKAGDSYFQKISTSPKGSATLPFLEAFLSLLPFPMLRPSVSVFRSALSTGDGCAGVEGYRGVKVGTLWFLAEGILWDGKPCEFWPLSKLVGGRSNGGNVDLGGAEGVRTVSATGRTCSVILNRKVSMKLTPEGDEIDDEDTMGSIDTDVGMVDGKEQEGIARWVKKYRHLFGVAPAADGSTQAPAPDDEDEEEDSDFEGSSSDGGSPTSSSDEEGDDEGGGDEGDDASEDLGSGSERSDDADEEEEGGEEELDPAQHPLMKPGAMPRMSRAAIDAVVGMVQDDLMGGATSLERRAANDTGESADEEEDELTMEE</sequence>
<dbReference type="InterPro" id="IPR011993">
    <property type="entry name" value="PH-like_dom_sf"/>
</dbReference>
<feature type="compositionally biased region" description="Low complexity" evidence="2">
    <location>
        <begin position="413"/>
        <end position="425"/>
    </location>
</feature>
<dbReference type="Pfam" id="PF08512">
    <property type="entry name" value="Rttp106-like_middle"/>
    <property type="match status" value="1"/>
</dbReference>
<feature type="region of interest" description="Disordered" evidence="2">
    <location>
        <begin position="70"/>
        <end position="110"/>
    </location>
</feature>
<feature type="compositionally biased region" description="Acidic residues" evidence="2">
    <location>
        <begin position="516"/>
        <end position="529"/>
    </location>
</feature>
<comment type="caution">
    <text evidence="4">The sequence shown here is derived from an EMBL/GenBank/DDBJ whole genome shotgun (WGS) entry which is preliminary data.</text>
</comment>
<dbReference type="Gene3D" id="2.30.29.30">
    <property type="entry name" value="Pleckstrin-homology domain (PH domain)/Phosphotyrosine-binding domain (PTB)"/>
    <property type="match status" value="1"/>
</dbReference>
<evidence type="ECO:0000313" key="5">
    <source>
        <dbReference type="Proteomes" id="UP000308730"/>
    </source>
</evidence>
<feature type="compositionally biased region" description="Acidic residues" evidence="2">
    <location>
        <begin position="426"/>
        <end position="444"/>
    </location>
</feature>
<dbReference type="SMART" id="SM01287">
    <property type="entry name" value="Rtt106"/>
    <property type="match status" value="1"/>
</dbReference>
<dbReference type="EMBL" id="SGPM01000218">
    <property type="protein sequence ID" value="THH27872.1"/>
    <property type="molecule type" value="Genomic_DNA"/>
</dbReference>
<comment type="function">
    <text evidence="1">Component of the FACT complex, a general chromatin factor that acts to reorganize nucleosomes. The FACT complex is involved in multiple processes that require DNA as a template such as mRNA elongation, DNA replication and DNA repair. During transcription elongation the FACT complex acts as a histone chaperone that both destabilizes and restores nucleosomal structure. It facilitates the passage of RNA polymerase II and transcription by promoting the dissociation of one histone H2A-H2B dimer from the nucleosome, then subsequently promotes the reestablishment of the nucleosome following the passage of RNA polymerase II.</text>
</comment>
<evidence type="ECO:0000256" key="2">
    <source>
        <dbReference type="SAM" id="MobiDB-lite"/>
    </source>
</evidence>
<accession>A0A4S4MPE9</accession>
<dbReference type="InterPro" id="IPR013719">
    <property type="entry name" value="RTT106/SPT16-like_middle_dom"/>
</dbReference>
<feature type="compositionally biased region" description="Acidic residues" evidence="2">
    <location>
        <begin position="401"/>
        <end position="412"/>
    </location>
</feature>
<feature type="domain" description="Histone chaperone RTT106/FACT complex subunit SPT16-like middle" evidence="3">
    <location>
        <begin position="268"/>
        <end position="389"/>
    </location>
</feature>
<feature type="region of interest" description="Disordered" evidence="2">
    <location>
        <begin position="503"/>
        <end position="529"/>
    </location>
</feature>
<feature type="region of interest" description="Disordered" evidence="2">
    <location>
        <begin position="390"/>
        <end position="482"/>
    </location>
</feature>
<evidence type="ECO:0000313" key="4">
    <source>
        <dbReference type="EMBL" id="THH27872.1"/>
    </source>
</evidence>
<dbReference type="SUPFAM" id="SSF50729">
    <property type="entry name" value="PH domain-like"/>
    <property type="match status" value="1"/>
</dbReference>
<name>A0A4S4MPE9_9APHY</name>
<feature type="compositionally biased region" description="Basic and acidic residues" evidence="2">
    <location>
        <begin position="91"/>
        <end position="110"/>
    </location>
</feature>
<keyword evidence="5" id="KW-1185">Reference proteome</keyword>
<gene>
    <name evidence="4" type="ORF">EUX98_g6311</name>
</gene>
<reference evidence="4 5" key="1">
    <citation type="submission" date="2019-02" db="EMBL/GenBank/DDBJ databases">
        <title>Genome sequencing of the rare red list fungi Antrodiella citrinella (Flaviporus citrinellus).</title>
        <authorList>
            <person name="Buettner E."/>
            <person name="Kellner H."/>
        </authorList>
    </citation>
    <scope>NUCLEOTIDE SEQUENCE [LARGE SCALE GENOMIC DNA]</scope>
    <source>
        <strain evidence="4 5">DSM 108506</strain>
    </source>
</reference>
<evidence type="ECO:0000256" key="1">
    <source>
        <dbReference type="ARBA" id="ARBA00025370"/>
    </source>
</evidence>
<feature type="compositionally biased region" description="Acidic residues" evidence="2">
    <location>
        <begin position="454"/>
        <end position="468"/>
    </location>
</feature>
<dbReference type="OrthoDB" id="75754at2759"/>
<dbReference type="AlphaFoldDB" id="A0A4S4MPE9"/>
<protein>
    <recommendedName>
        <fullName evidence="3">Histone chaperone RTT106/FACT complex subunit SPT16-like middle domain-containing protein</fullName>
    </recommendedName>
</protein>
<organism evidence="4 5">
    <name type="scientific">Antrodiella citrinella</name>
    <dbReference type="NCBI Taxonomy" id="2447956"/>
    <lineage>
        <taxon>Eukaryota</taxon>
        <taxon>Fungi</taxon>
        <taxon>Dikarya</taxon>
        <taxon>Basidiomycota</taxon>
        <taxon>Agaricomycotina</taxon>
        <taxon>Agaricomycetes</taxon>
        <taxon>Polyporales</taxon>
        <taxon>Steccherinaceae</taxon>
        <taxon>Antrodiella</taxon>
    </lineage>
</organism>
<evidence type="ECO:0000259" key="3">
    <source>
        <dbReference type="SMART" id="SM01287"/>
    </source>
</evidence>